<evidence type="ECO:0000313" key="1">
    <source>
        <dbReference type="EMBL" id="KMS53379.1"/>
    </source>
</evidence>
<dbReference type="InterPro" id="IPR029058">
    <property type="entry name" value="AB_hydrolase_fold"/>
</dbReference>
<evidence type="ECO:0008006" key="3">
    <source>
        <dbReference type="Google" id="ProtNLM"/>
    </source>
</evidence>
<dbReference type="RefSeq" id="WP_066608310.1">
    <property type="nucleotide sequence ID" value="NZ_KQ130436.1"/>
</dbReference>
<dbReference type="Proteomes" id="UP000052232">
    <property type="component" value="Unassembled WGS sequence"/>
</dbReference>
<dbReference type="PATRIC" id="fig|1420583.3.peg.3784"/>
<dbReference type="EMBL" id="JACT01000005">
    <property type="protein sequence ID" value="KMS53379.1"/>
    <property type="molecule type" value="Genomic_DNA"/>
</dbReference>
<accession>A0A0J7XP22</accession>
<evidence type="ECO:0000313" key="2">
    <source>
        <dbReference type="Proteomes" id="UP000052232"/>
    </source>
</evidence>
<dbReference type="AlphaFoldDB" id="A0A0J7XP22"/>
<keyword evidence="2" id="KW-1185">Reference proteome</keyword>
<gene>
    <name evidence="1" type="ORF">V473_19890</name>
</gene>
<dbReference type="STRING" id="1420583.V473_19890"/>
<name>A0A0J7XP22_9SPHN</name>
<proteinExistence type="predicted"/>
<organism evidence="1 2">
    <name type="scientific">Sphingobium cupriresistens LL01</name>
    <dbReference type="NCBI Taxonomy" id="1420583"/>
    <lineage>
        <taxon>Bacteria</taxon>
        <taxon>Pseudomonadati</taxon>
        <taxon>Pseudomonadota</taxon>
        <taxon>Alphaproteobacteria</taxon>
        <taxon>Sphingomonadales</taxon>
        <taxon>Sphingomonadaceae</taxon>
        <taxon>Sphingobium</taxon>
    </lineage>
</organism>
<protein>
    <recommendedName>
        <fullName evidence="3">AB hydrolase-1 domain-containing protein</fullName>
    </recommendedName>
</protein>
<reference evidence="1 2" key="1">
    <citation type="journal article" date="2015" name="G3 (Bethesda)">
        <title>Insights into Ongoing Evolution of the Hexachlorocyclohexane Catabolic Pathway from Comparative Genomics of Ten Sphingomonadaceae Strains.</title>
        <authorList>
            <person name="Pearce S.L."/>
            <person name="Oakeshott J.G."/>
            <person name="Pandey G."/>
        </authorList>
    </citation>
    <scope>NUCLEOTIDE SEQUENCE [LARGE SCALE GENOMIC DNA]</scope>
    <source>
        <strain evidence="1 2">LL01</strain>
    </source>
</reference>
<dbReference type="Gene3D" id="3.40.50.1820">
    <property type="entry name" value="alpha/beta hydrolase"/>
    <property type="match status" value="1"/>
</dbReference>
<dbReference type="SUPFAM" id="SSF53474">
    <property type="entry name" value="alpha/beta-Hydrolases"/>
    <property type="match status" value="1"/>
</dbReference>
<comment type="caution">
    <text evidence="1">The sequence shown here is derived from an EMBL/GenBank/DDBJ whole genome shotgun (WGS) entry which is preliminary data.</text>
</comment>
<sequence>MDSTSLPSLVLVHGFRAHARWWDHARHAASETDAGWSWKFDFAAAASFNDEHYRNDLCGLQVPTDIIYGAQSDVMTAERVALALMIAPHAGTPVAIPACNHHVMIEQPLALIAALCGLLANSPPSP</sequence>